<reference evidence="1" key="1">
    <citation type="submission" date="2018-05" db="EMBL/GenBank/DDBJ databases">
        <authorList>
            <person name="Lanie J.A."/>
            <person name="Ng W.-L."/>
            <person name="Kazmierczak K.M."/>
            <person name="Andrzejewski T.M."/>
            <person name="Davidsen T.M."/>
            <person name="Wayne K.J."/>
            <person name="Tettelin H."/>
            <person name="Glass J.I."/>
            <person name="Rusch D."/>
            <person name="Podicherti R."/>
            <person name="Tsui H.-C.T."/>
            <person name="Winkler M.E."/>
        </authorList>
    </citation>
    <scope>NUCLEOTIDE SEQUENCE</scope>
</reference>
<name>A0A382UQJ1_9ZZZZ</name>
<proteinExistence type="predicted"/>
<evidence type="ECO:0000313" key="1">
    <source>
        <dbReference type="EMBL" id="SVD36533.1"/>
    </source>
</evidence>
<dbReference type="EMBL" id="UINC01146037">
    <property type="protein sequence ID" value="SVD36533.1"/>
    <property type="molecule type" value="Genomic_DNA"/>
</dbReference>
<dbReference type="AlphaFoldDB" id="A0A382UQJ1"/>
<organism evidence="1">
    <name type="scientific">marine metagenome</name>
    <dbReference type="NCBI Taxonomy" id="408172"/>
    <lineage>
        <taxon>unclassified sequences</taxon>
        <taxon>metagenomes</taxon>
        <taxon>ecological metagenomes</taxon>
    </lineage>
</organism>
<accession>A0A382UQJ1</accession>
<sequence length="71" mass="7645">MSCLMTAFILTLTPTVTKTQPQFLRPIADGSLIDSQCSRHISRGLAAINTFTQFAGPLMAIARSPSSSFVQ</sequence>
<gene>
    <name evidence="1" type="ORF">METZ01_LOCUS389387</name>
</gene>
<protein>
    <submittedName>
        <fullName evidence="1">Uncharacterized protein</fullName>
    </submittedName>
</protein>